<reference evidence="1 2" key="1">
    <citation type="submission" date="2021-06" db="EMBL/GenBank/DDBJ databases">
        <authorList>
            <person name="Palmer J.M."/>
        </authorList>
    </citation>
    <scope>NUCLEOTIDE SEQUENCE [LARGE SCALE GENOMIC DNA]</scope>
    <source>
        <strain evidence="2">if_2019</strain>
        <tissue evidence="1">Muscle</tissue>
    </source>
</reference>
<accession>A0ABV0T931</accession>
<proteinExistence type="predicted"/>
<keyword evidence="2" id="KW-1185">Reference proteome</keyword>
<evidence type="ECO:0000313" key="2">
    <source>
        <dbReference type="Proteomes" id="UP001482620"/>
    </source>
</evidence>
<evidence type="ECO:0000313" key="1">
    <source>
        <dbReference type="EMBL" id="MEQ2228082.1"/>
    </source>
</evidence>
<dbReference type="EMBL" id="JAHRIQ010023466">
    <property type="protein sequence ID" value="MEQ2228082.1"/>
    <property type="molecule type" value="Genomic_DNA"/>
</dbReference>
<comment type="caution">
    <text evidence="1">The sequence shown here is derived from an EMBL/GenBank/DDBJ whole genome shotgun (WGS) entry which is preliminary data.</text>
</comment>
<feature type="non-terminal residue" evidence="1">
    <location>
        <position position="1"/>
    </location>
</feature>
<sequence length="108" mass="11961">YTILDGSGHVKFCVDASKPDAGSWLKHIQFAPAATQHNLRACQIDDQTETNKQRELPLRCPRREVQVAVSATVLLGWLCKAPTGHGHGYDEVIVKYHALSQQSTMCCL</sequence>
<gene>
    <name evidence="1" type="ORF">ILYODFUR_005164</name>
</gene>
<organism evidence="1 2">
    <name type="scientific">Ilyodon furcidens</name>
    <name type="common">goldbreast splitfin</name>
    <dbReference type="NCBI Taxonomy" id="33524"/>
    <lineage>
        <taxon>Eukaryota</taxon>
        <taxon>Metazoa</taxon>
        <taxon>Chordata</taxon>
        <taxon>Craniata</taxon>
        <taxon>Vertebrata</taxon>
        <taxon>Euteleostomi</taxon>
        <taxon>Actinopterygii</taxon>
        <taxon>Neopterygii</taxon>
        <taxon>Teleostei</taxon>
        <taxon>Neoteleostei</taxon>
        <taxon>Acanthomorphata</taxon>
        <taxon>Ovalentaria</taxon>
        <taxon>Atherinomorphae</taxon>
        <taxon>Cyprinodontiformes</taxon>
        <taxon>Goodeidae</taxon>
        <taxon>Ilyodon</taxon>
    </lineage>
</organism>
<dbReference type="Proteomes" id="UP001482620">
    <property type="component" value="Unassembled WGS sequence"/>
</dbReference>
<protein>
    <recommendedName>
        <fullName evidence="3">PH domain-containing protein</fullName>
    </recommendedName>
</protein>
<dbReference type="InterPro" id="IPR046341">
    <property type="entry name" value="SET_dom_sf"/>
</dbReference>
<name>A0ABV0T931_9TELE</name>
<dbReference type="Gene3D" id="2.170.270.10">
    <property type="entry name" value="SET domain"/>
    <property type="match status" value="1"/>
</dbReference>
<evidence type="ECO:0008006" key="3">
    <source>
        <dbReference type="Google" id="ProtNLM"/>
    </source>
</evidence>